<keyword evidence="3" id="KW-1185">Reference proteome</keyword>
<comment type="caution">
    <text evidence="2">The sequence shown here is derived from an EMBL/GenBank/DDBJ whole genome shotgun (WGS) entry which is preliminary data.</text>
</comment>
<evidence type="ECO:0000259" key="1">
    <source>
        <dbReference type="Pfam" id="PF00934"/>
    </source>
</evidence>
<gene>
    <name evidence="2" type="ORF">A4G28_11475</name>
</gene>
<dbReference type="EMBL" id="LWCI01000099">
    <property type="protein sequence ID" value="KZS63419.1"/>
    <property type="molecule type" value="Genomic_DNA"/>
</dbReference>
<protein>
    <submittedName>
        <fullName evidence="2">PE family protein</fullName>
    </submittedName>
</protein>
<dbReference type="AlphaFoldDB" id="A0A164BEZ1"/>
<evidence type="ECO:0000313" key="2">
    <source>
        <dbReference type="EMBL" id="KZS63419.1"/>
    </source>
</evidence>
<accession>A0A164BEZ1</accession>
<evidence type="ECO:0000313" key="3">
    <source>
        <dbReference type="Proteomes" id="UP000077342"/>
    </source>
</evidence>
<dbReference type="InterPro" id="IPR000084">
    <property type="entry name" value="PE-PGRS_N"/>
</dbReference>
<dbReference type="SUPFAM" id="SSF140459">
    <property type="entry name" value="PE/PPE dimer-like"/>
    <property type="match status" value="1"/>
</dbReference>
<dbReference type="InterPro" id="IPR038332">
    <property type="entry name" value="PPE_sf"/>
</dbReference>
<name>A0A164BEZ1_9MYCO</name>
<dbReference type="RefSeq" id="WP_075510240.1">
    <property type="nucleotide sequence ID" value="NZ_CP089224.1"/>
</dbReference>
<feature type="domain" description="PE" evidence="1">
    <location>
        <begin position="4"/>
        <end position="94"/>
    </location>
</feature>
<dbReference type="Proteomes" id="UP000077342">
    <property type="component" value="Unassembled WGS sequence"/>
</dbReference>
<dbReference type="Pfam" id="PF00934">
    <property type="entry name" value="PE"/>
    <property type="match status" value="1"/>
</dbReference>
<dbReference type="Gene3D" id="1.10.287.850">
    <property type="entry name" value="HP0062-like domain"/>
    <property type="match status" value="1"/>
</dbReference>
<proteinExistence type="predicted"/>
<sequence length="99" mass="10180">MSILTTEPEMLQSAATKLQALDSSMISRNAAAAAATMNVIPPAADEVSALSAMHFAAHAKAFQAVYTPAIAIHQAFVATLAACGDSYTVVEATNKVDLA</sequence>
<organism evidence="2 3">
    <name type="scientific">Mycobacterium ostraviense</name>
    <dbReference type="NCBI Taxonomy" id="2738409"/>
    <lineage>
        <taxon>Bacteria</taxon>
        <taxon>Bacillati</taxon>
        <taxon>Actinomycetota</taxon>
        <taxon>Actinomycetes</taxon>
        <taxon>Mycobacteriales</taxon>
        <taxon>Mycobacteriaceae</taxon>
        <taxon>Mycobacterium</taxon>
    </lineage>
</organism>
<reference evidence="3" key="1">
    <citation type="submission" date="2016-04" db="EMBL/GenBank/DDBJ databases">
        <authorList>
            <person name="Strapagiel D."/>
            <person name="Borowka P."/>
            <person name="Marciniak B."/>
            <person name="Bakula Z."/>
            <person name="Van Ingen J."/>
            <person name="Safianowska A."/>
            <person name="Dziadek J."/>
            <person name="Jagielski T."/>
        </authorList>
    </citation>
    <scope>NUCLEOTIDE SEQUENCE [LARGE SCALE GENOMIC DNA]</scope>
    <source>
        <strain evidence="3">1010001458</strain>
    </source>
</reference>